<feature type="region of interest" description="Disordered" evidence="1">
    <location>
        <begin position="177"/>
        <end position="196"/>
    </location>
</feature>
<sequence>MTRFEVVFQGQVQKGAAPEQVRANVGKLFQVSGAQLDTLFSGRRVVIKQGLDQVGAEKYRIALERAGAQCSIVPMDDPAAPTAESQSGPAAAPGTDQAAQVEPTPTVTPSAEPEAGSSSRVVPRDEYMAAFSEVEAPDFGIAPLGADLQDEYDPHTPLPIDLSALSLAPVGSDMGEISRDQAAPLPNIDHLKLVDD</sequence>
<dbReference type="EMBL" id="PPSK01000002">
    <property type="protein sequence ID" value="POB05675.1"/>
    <property type="molecule type" value="Genomic_DNA"/>
</dbReference>
<proteinExistence type="predicted"/>
<gene>
    <name evidence="2" type="ORF">C1949_03015</name>
</gene>
<evidence type="ECO:0000256" key="1">
    <source>
        <dbReference type="SAM" id="MobiDB-lite"/>
    </source>
</evidence>
<name>A0A2P4EYX8_9GAMM</name>
<comment type="caution">
    <text evidence="2">The sequence shown here is derived from an EMBL/GenBank/DDBJ whole genome shotgun (WGS) entry which is preliminary data.</text>
</comment>
<organism evidence="2 3">
    <name type="scientific">Halopseudomonas oceani</name>
    <dbReference type="NCBI Taxonomy" id="1708783"/>
    <lineage>
        <taxon>Bacteria</taxon>
        <taxon>Pseudomonadati</taxon>
        <taxon>Pseudomonadota</taxon>
        <taxon>Gammaproteobacteria</taxon>
        <taxon>Pseudomonadales</taxon>
        <taxon>Pseudomonadaceae</taxon>
        <taxon>Halopseudomonas</taxon>
    </lineage>
</organism>
<protein>
    <submittedName>
        <fullName evidence="2">Uncharacterized protein</fullName>
    </submittedName>
</protein>
<evidence type="ECO:0000313" key="3">
    <source>
        <dbReference type="Proteomes" id="UP000243451"/>
    </source>
</evidence>
<dbReference type="AlphaFoldDB" id="A0A2P4EYX8"/>
<evidence type="ECO:0000313" key="2">
    <source>
        <dbReference type="EMBL" id="POB05675.1"/>
    </source>
</evidence>
<dbReference type="OrthoDB" id="6402943at2"/>
<dbReference type="Proteomes" id="UP000243451">
    <property type="component" value="Unassembled WGS sequence"/>
</dbReference>
<keyword evidence="3" id="KW-1185">Reference proteome</keyword>
<accession>A0A2P4EYX8</accession>
<dbReference type="RefSeq" id="WP_104737001.1">
    <property type="nucleotide sequence ID" value="NZ_BMHR01000004.1"/>
</dbReference>
<feature type="region of interest" description="Disordered" evidence="1">
    <location>
        <begin position="73"/>
        <end position="120"/>
    </location>
</feature>
<reference evidence="2 3" key="1">
    <citation type="submission" date="2018-01" db="EMBL/GenBank/DDBJ databases">
        <title>Draft genome of the type strain Pseudomonas oceani DSM 100277 isolated from the deep water in Okinawa trough, northwestern Pacific Ocean.</title>
        <authorList>
            <person name="Gomila M."/>
            <person name="Mulet M."/>
            <person name="Garcia-Valdes E."/>
            <person name="Lalucat J."/>
        </authorList>
    </citation>
    <scope>NUCLEOTIDE SEQUENCE [LARGE SCALE GENOMIC DNA]</scope>
    <source>
        <strain evidence="2 3">DSM 100277</strain>
    </source>
</reference>